<evidence type="ECO:0000256" key="10">
    <source>
        <dbReference type="ARBA" id="ARBA00023136"/>
    </source>
</evidence>
<evidence type="ECO:0000256" key="8">
    <source>
        <dbReference type="ARBA" id="ARBA00022777"/>
    </source>
</evidence>
<feature type="transmembrane region" description="Helical" evidence="12">
    <location>
        <begin position="285"/>
        <end position="303"/>
    </location>
</feature>
<dbReference type="NCBIfam" id="TIGR00826">
    <property type="entry name" value="EIIB_glc"/>
    <property type="match status" value="1"/>
</dbReference>
<keyword evidence="8" id="KW-0418">Kinase</keyword>
<comment type="subcellular location">
    <subcellularLocation>
        <location evidence="1">Cell membrane</location>
        <topology evidence="1">Multi-pass membrane protein</topology>
    </subcellularLocation>
</comment>
<dbReference type="PROSITE" id="PS01035">
    <property type="entry name" value="PTS_EIIB_TYPE_1_CYS"/>
    <property type="match status" value="1"/>
</dbReference>
<keyword evidence="9 12" id="KW-1133">Transmembrane helix</keyword>
<evidence type="ECO:0000256" key="1">
    <source>
        <dbReference type="ARBA" id="ARBA00004651"/>
    </source>
</evidence>
<evidence type="ECO:0000256" key="6">
    <source>
        <dbReference type="ARBA" id="ARBA00022683"/>
    </source>
</evidence>
<evidence type="ECO:0000256" key="7">
    <source>
        <dbReference type="ARBA" id="ARBA00022692"/>
    </source>
</evidence>
<keyword evidence="5" id="KW-0808">Transferase</keyword>
<feature type="transmembrane region" description="Helical" evidence="12">
    <location>
        <begin position="387"/>
        <end position="405"/>
    </location>
</feature>
<dbReference type="AlphaFoldDB" id="A0A3S4DR55"/>
<evidence type="ECO:0000256" key="9">
    <source>
        <dbReference type="ARBA" id="ARBA00022989"/>
    </source>
</evidence>
<evidence type="ECO:0000256" key="12">
    <source>
        <dbReference type="SAM" id="Phobius"/>
    </source>
</evidence>
<dbReference type="Proteomes" id="UP000281391">
    <property type="component" value="Chromosome"/>
</dbReference>
<dbReference type="GO" id="GO:0008982">
    <property type="term" value="F:protein-N(PI)-phosphohistidine-sugar phosphotransferase activity"/>
    <property type="evidence" value="ECO:0007669"/>
    <property type="project" value="InterPro"/>
</dbReference>
<evidence type="ECO:0000313" key="13">
    <source>
        <dbReference type="EMBL" id="VDZ64267.1"/>
    </source>
</evidence>
<organism evidence="13 14">
    <name type="scientific">Serratia odorifera</name>
    <dbReference type="NCBI Taxonomy" id="618"/>
    <lineage>
        <taxon>Bacteria</taxon>
        <taxon>Pseudomonadati</taxon>
        <taxon>Pseudomonadota</taxon>
        <taxon>Gammaproteobacteria</taxon>
        <taxon>Enterobacterales</taxon>
        <taxon>Yersiniaceae</taxon>
        <taxon>Serratia</taxon>
    </lineage>
</organism>
<dbReference type="GO" id="GO:0005886">
    <property type="term" value="C:plasma membrane"/>
    <property type="evidence" value="ECO:0007669"/>
    <property type="project" value="UniProtKB-SubCell"/>
</dbReference>
<dbReference type="InterPro" id="IPR003352">
    <property type="entry name" value="PTS_EIIC"/>
</dbReference>
<evidence type="ECO:0000256" key="11">
    <source>
        <dbReference type="PROSITE-ProRule" id="PRU00421"/>
    </source>
</evidence>
<gene>
    <name evidence="13" type="primary">ptsG_3</name>
    <name evidence="13" type="ORF">NCTC11214_04887</name>
</gene>
<evidence type="ECO:0000313" key="14">
    <source>
        <dbReference type="Proteomes" id="UP000281391"/>
    </source>
</evidence>
<keyword evidence="10 12" id="KW-0472">Membrane</keyword>
<keyword evidence="6" id="KW-0598">Phosphotransferase system</keyword>
<dbReference type="GO" id="GO:0090563">
    <property type="term" value="F:protein-phosphocysteine-sugar phosphotransferase activity"/>
    <property type="evidence" value="ECO:0007669"/>
    <property type="project" value="TreeGrafter"/>
</dbReference>
<dbReference type="Pfam" id="PF00367">
    <property type="entry name" value="PTS_EIIB"/>
    <property type="match status" value="1"/>
</dbReference>
<dbReference type="GO" id="GO:0016301">
    <property type="term" value="F:kinase activity"/>
    <property type="evidence" value="ECO:0007669"/>
    <property type="project" value="UniProtKB-KW"/>
</dbReference>
<sequence length="519" mass="56803">MKGFSDNILSKLQLFSKAMMGPIFFLPVIGLILALSSILTNANLINEGSLLSQSGKLIGDTFWPLFGNLGLIFCIGITYGLAKDKKSEAALVAVMCFIMFLGANHAYLELSGRVAEKINGEYYGTGQTELLGFTVVDMGIFLGLILGVTIAWVHNRLCNIELNGVFSVYGGAKLVLIAMTPIIIALAIGFSYLWPAISHGLTELTGFMKGAGSLGVFVYGFFEKFLIPTGLHHFIWSPFQLTSIGGTIVQDGHTVAGSQAIFLAYMREPGLSPLMDEALRFSQQGMVTIFGLSGAALAFYHTAKPAKKQLAKAILIPAITTSILVGITEPIEFTFLFVSPLLWVIHALLTALSQVACNLFQVRPWGPSGLIEFLVYNLPLPVSLTRWPLFIVIGLVQFAVYYLVFKTLVLKLNLKTPGREDDDNVKLYSKQEYFEDKKQAGEMSGMIIDALGGKENIVSVDNCFTRLRVEIKDMRLIDEAMLKLTGAKGIVRNRSEVQVIYGLTVGKVKNQLEKQLALS</sequence>
<keyword evidence="7 12" id="KW-0812">Transmembrane</keyword>
<dbReference type="PANTHER" id="PTHR30009">
    <property type="entry name" value="CYTOCHROME C-TYPE SYNTHESIS PROTEIN AND PTS TRANSMEMBRANE COMPONENT"/>
    <property type="match status" value="1"/>
</dbReference>
<dbReference type="SUPFAM" id="SSF55604">
    <property type="entry name" value="Glucose permease domain IIB"/>
    <property type="match status" value="1"/>
</dbReference>
<dbReference type="Gene3D" id="3.30.1360.60">
    <property type="entry name" value="Glucose permease domain IIB"/>
    <property type="match status" value="1"/>
</dbReference>
<feature type="transmembrane region" description="Helical" evidence="12">
    <location>
        <begin position="174"/>
        <end position="194"/>
    </location>
</feature>
<protein>
    <submittedName>
        <fullName evidence="13">EIICBA-Glc</fullName>
    </submittedName>
</protein>
<feature type="transmembrane region" description="Helical" evidence="12">
    <location>
        <begin position="89"/>
        <end position="110"/>
    </location>
</feature>
<dbReference type="GO" id="GO:0009401">
    <property type="term" value="P:phosphoenolpyruvate-dependent sugar phosphotransferase system"/>
    <property type="evidence" value="ECO:0007669"/>
    <property type="project" value="UniProtKB-KW"/>
</dbReference>
<proteinExistence type="predicted"/>
<feature type="transmembrane region" description="Helical" evidence="12">
    <location>
        <begin position="62"/>
        <end position="82"/>
    </location>
</feature>
<dbReference type="InterPro" id="IPR050429">
    <property type="entry name" value="PTS_Glucose_EIICBA"/>
</dbReference>
<dbReference type="InterPro" id="IPR036878">
    <property type="entry name" value="Glu_permease_IIB"/>
</dbReference>
<name>A0A3S4DR55_SEROD</name>
<feature type="active site" description="Phosphocysteine intermediate; for EIIB activity" evidence="11">
    <location>
        <position position="463"/>
    </location>
</feature>
<dbReference type="InterPro" id="IPR018113">
    <property type="entry name" value="PTrfase_EIIB_Cys"/>
</dbReference>
<evidence type="ECO:0000256" key="3">
    <source>
        <dbReference type="ARBA" id="ARBA00022475"/>
    </source>
</evidence>
<evidence type="ECO:0000256" key="5">
    <source>
        <dbReference type="ARBA" id="ARBA00022679"/>
    </source>
</evidence>
<keyword evidence="4" id="KW-0762">Sugar transport</keyword>
<dbReference type="PANTHER" id="PTHR30009:SF24">
    <property type="entry name" value="PTS SYSTEM, IIBC COMPONENT"/>
    <property type="match status" value="1"/>
</dbReference>
<dbReference type="PROSITE" id="PS51103">
    <property type="entry name" value="PTS_EIIC_TYPE_1"/>
    <property type="match status" value="1"/>
</dbReference>
<dbReference type="InterPro" id="IPR013013">
    <property type="entry name" value="PTS_EIIC_1"/>
</dbReference>
<dbReference type="EMBL" id="LR134117">
    <property type="protein sequence ID" value="VDZ64267.1"/>
    <property type="molecule type" value="Genomic_DNA"/>
</dbReference>
<feature type="transmembrane region" description="Helical" evidence="12">
    <location>
        <begin position="130"/>
        <end position="153"/>
    </location>
</feature>
<accession>A0A3S4DR55</accession>
<dbReference type="KEGG" id="sof:NCTC11214_04887"/>
<evidence type="ECO:0000256" key="2">
    <source>
        <dbReference type="ARBA" id="ARBA00022448"/>
    </source>
</evidence>
<dbReference type="InterPro" id="IPR001996">
    <property type="entry name" value="PTS_IIB_1"/>
</dbReference>
<dbReference type="RefSeq" id="WP_004964193.1">
    <property type="nucleotide sequence ID" value="NZ_JAEKCK010000001.1"/>
</dbReference>
<keyword evidence="3" id="KW-1003">Cell membrane</keyword>
<feature type="transmembrane region" description="Helical" evidence="12">
    <location>
        <begin position="21"/>
        <end position="42"/>
    </location>
</feature>
<reference evidence="13 14" key="1">
    <citation type="submission" date="2018-12" db="EMBL/GenBank/DDBJ databases">
        <authorList>
            <consortium name="Pathogen Informatics"/>
        </authorList>
    </citation>
    <scope>NUCLEOTIDE SEQUENCE [LARGE SCALE GENOMIC DNA]</scope>
    <source>
        <strain evidence="13 14">NCTC11214</strain>
    </source>
</reference>
<evidence type="ECO:0000256" key="4">
    <source>
        <dbReference type="ARBA" id="ARBA00022597"/>
    </source>
</evidence>
<dbReference type="CDD" id="cd00212">
    <property type="entry name" value="PTS_IIB_glc"/>
    <property type="match status" value="1"/>
</dbReference>
<keyword evidence="2" id="KW-0813">Transport</keyword>
<dbReference type="PROSITE" id="PS51098">
    <property type="entry name" value="PTS_EIIB_TYPE_1"/>
    <property type="match status" value="1"/>
</dbReference>
<dbReference type="Pfam" id="PF02378">
    <property type="entry name" value="PTS_EIIC"/>
    <property type="match status" value="1"/>
</dbReference>